<dbReference type="PROSITE" id="PS00028">
    <property type="entry name" value="ZINC_FINGER_C2H2_1"/>
    <property type="match status" value="23"/>
</dbReference>
<reference evidence="9" key="1">
    <citation type="submission" date="2022-11" db="EMBL/GenBank/DDBJ databases">
        <title>Centuries of genome instability and evolution in soft-shell clam transmissible cancer (bioRxiv).</title>
        <authorList>
            <person name="Hart S.F.M."/>
            <person name="Yonemitsu M.A."/>
            <person name="Giersch R.M."/>
            <person name="Beal B.F."/>
            <person name="Arriagada G."/>
            <person name="Davis B.W."/>
            <person name="Ostrander E.A."/>
            <person name="Goff S.P."/>
            <person name="Metzger M.J."/>
        </authorList>
    </citation>
    <scope>NUCLEOTIDE SEQUENCE</scope>
    <source>
        <strain evidence="9">MELC-2E11</strain>
        <tissue evidence="9">Siphon/mantle</tissue>
    </source>
</reference>
<evidence type="ECO:0000313" key="9">
    <source>
        <dbReference type="EMBL" id="WAR12221.1"/>
    </source>
</evidence>
<feature type="domain" description="C2H2-type" evidence="8">
    <location>
        <begin position="600"/>
        <end position="627"/>
    </location>
</feature>
<feature type="domain" description="C2H2-type" evidence="8">
    <location>
        <begin position="260"/>
        <end position="287"/>
    </location>
</feature>
<keyword evidence="10" id="KW-1185">Reference proteome</keyword>
<evidence type="ECO:0000313" key="10">
    <source>
        <dbReference type="Proteomes" id="UP001164746"/>
    </source>
</evidence>
<evidence type="ECO:0000256" key="3">
    <source>
        <dbReference type="ARBA" id="ARBA00022771"/>
    </source>
</evidence>
<proteinExistence type="predicted"/>
<dbReference type="EMBL" id="CP111019">
    <property type="protein sequence ID" value="WAR12221.1"/>
    <property type="molecule type" value="Genomic_DNA"/>
</dbReference>
<dbReference type="PANTHER" id="PTHR24396:SF19">
    <property type="entry name" value="FI01119P"/>
    <property type="match status" value="1"/>
</dbReference>
<feature type="domain" description="C2H2-type" evidence="8">
    <location>
        <begin position="351"/>
        <end position="378"/>
    </location>
</feature>
<feature type="domain" description="C2H2-type" evidence="8">
    <location>
        <begin position="1174"/>
        <end position="1201"/>
    </location>
</feature>
<feature type="domain" description="C2H2-type" evidence="8">
    <location>
        <begin position="771"/>
        <end position="798"/>
    </location>
</feature>
<dbReference type="Gene3D" id="3.30.160.60">
    <property type="entry name" value="Classic Zinc Finger"/>
    <property type="match status" value="20"/>
</dbReference>
<evidence type="ECO:0000259" key="8">
    <source>
        <dbReference type="PROSITE" id="PS50157"/>
    </source>
</evidence>
<feature type="domain" description="C2H2-type" evidence="8">
    <location>
        <begin position="1231"/>
        <end position="1253"/>
    </location>
</feature>
<feature type="region of interest" description="Disordered" evidence="7">
    <location>
        <begin position="488"/>
        <end position="512"/>
    </location>
</feature>
<feature type="compositionally biased region" description="Acidic residues" evidence="7">
    <location>
        <begin position="977"/>
        <end position="1013"/>
    </location>
</feature>
<feature type="region of interest" description="Disordered" evidence="7">
    <location>
        <begin position="927"/>
        <end position="1022"/>
    </location>
</feature>
<feature type="domain" description="C2H2-type" evidence="8">
    <location>
        <begin position="203"/>
        <end position="230"/>
    </location>
</feature>
<evidence type="ECO:0000256" key="5">
    <source>
        <dbReference type="ARBA" id="ARBA00023242"/>
    </source>
</evidence>
<sequence>MSFEAVSAAEINIEGIPGFAQYVASNTNHQDGGVQAVTDVGQSVLQLQDVGGSNTFIQVSEGNFAPLVQFGDQSQGMYITDSSGIPQSIQILDGSVPIIQGPDGTSIIQLAAPSQFVSGAGMEGLTQVVQFAGGQIALIEHQENIDPQNVQFVLEQVPVQQTATDAGDGEMQQQQQQLMSTAAPMPAMRDQEDLKPPIGKGPYTCDICEKKCEKWNQYVRHIKTHDDDKPFRCFHCPATFNIADNLKLHLAIHVEDGAKPSCPDCGKDFSRIASLKAHIMLHEKEESLMCIECGDEFGTQSHLDRHMLEHKEEREGTRVFSCKQCSAQFFSRGELKEHTKQHFKIRTSFSNKCSHCNKTFQKPSQLLRHVRIHTGDRPFKCHVCLKAFNQRGALQLHIIGRHTDRKPHRCQFCGTGFDDEAAKLLTKRKKYIYDEEPNGTDDVIQQLLELSEAGEKSIKPEATSTEGGQNDDQAGEDILQQALENSGVQNTDKGQDSATSGQDLKSGPGGTLSLMNLRDTATGLIKKHYVRKLGNVIWHQCAFCHKEFKKPSDLIRHSRIHSHEKPYKCTQCFRAFAVKSTLNSHIRTHSGIKSFGCTPYKCGECSKTFRTQAHLRAHIASHSKNSGERGPVRMKSDSALKRLGKEMPDIPLQEPILITDTGLIQQPPRSSMFNQYLGESSSVDRPYKCSYCQRGFKKSSHLKQHIRSHTGEKPYKCMLCSRSFVSNGVLKAHIRIHSGQKTFKCLLCDNLFSTNGSLKRHMSTHSDVRPFMCPYCQRQFKTNVNCKKHMRTHRHELAMQHMTGPTQIQSIEQTVQNHETVITNNEQAQYVEEEAVDNELSLVQHDPNTSMASADLGQSTVLGQTGLQDLGLTSTSLDQQILGQQMFGGQAQTFTQSLLGTGPVTLNTSHSQYNLQNPVEVTFSQSVEESMETDPGQATMGETMDGTDQDNAVDAGQMISSDMPSTSMQNILPTGDLADEEDDENNVDDIPTDEEVEDEEDNEPVDEGGEQTEDSPSLRPHQCGYCEKAYKKSSHLKQHIRSHTGPSRINAHSAWRHSALLISARNIWKNILMERMRRRRRLLQALWRKPRRIQKSRANLFKRANVADVLNNANLSEKVLAESNTERERVSELKELQVIKGEKFAHQCQHCPKSFKKPSDLARHIRIHTGEKPYSCGICGRPFTVKSTLDSHMKTHGSNEKSIACHVCNSMFSTKGSLKVHMRLHTGAKPFKCPHCSQRFRTSGHRKSHVLQHYKPGTSLRRKRQNIQPVSEIMNTEQPTEPIDFLNQVPAAQTDQQAQGQGNMMPLSLTIDNFGNITDGSMGNQMIQGLEGVQIQLPGGNLAQGIQITGLDPNSVADPNMVQSLANLQVQPMNIQDGVNPNLVIQPLGAMGVDQGGVQMPPGSHIGMVSDMGQGGNFVMTTSGMVVEQQQSMIHQSSVMSVGGDQMGGQSVQAAGPTHMDHVVGGAPGGMDLQGSLQTFRQDMEGDGGSMSQLDPNMSSDHLGDNMAGLSNAMIGGNHGEVESDSEVVAEVLDDAQDDSHEDDDVVPETVGDDIIDEHLHDEGMVDQLMKPHIGEQMVVQNFGRAIYQCNTCGHQFNDVKKLKQHQKVHMRKSRMNRNEMPQTNTIETLGVSDNPNVVHLSGDVVMSNPNIVSLPEATVTTLSEHSTPSRAAAKPGKASGSARKSGGPHDCPFCGKTFQKPSQMERHRRIHTGERPFRCDLCSKAFNQKNALQMHLKKHKGEKSHQCPYCNTAFVQKGNLNTHIKRSHYLEMVRAMQKGGIGDGDIEIHLESVGGGGDMAQGGDDGEGEMGEGLESDQGAGDGAEVVNKDINLGHVDELFNN</sequence>
<dbReference type="PANTHER" id="PTHR24396">
    <property type="entry name" value="ZINC FINGER PROTEIN"/>
    <property type="match status" value="1"/>
</dbReference>
<dbReference type="InterPro" id="IPR036236">
    <property type="entry name" value="Znf_C2H2_sf"/>
</dbReference>
<dbReference type="PROSITE" id="PS50157">
    <property type="entry name" value="ZINC_FINGER_C2H2_2"/>
    <property type="match status" value="23"/>
</dbReference>
<dbReference type="Proteomes" id="UP001164746">
    <property type="component" value="Chromosome 8"/>
</dbReference>
<feature type="domain" description="C2H2-type" evidence="8">
    <location>
        <begin position="320"/>
        <end position="347"/>
    </location>
</feature>
<feature type="domain" description="C2H2-type" evidence="8">
    <location>
        <begin position="567"/>
        <end position="594"/>
    </location>
</feature>
<feature type="region of interest" description="Disordered" evidence="7">
    <location>
        <begin position="1662"/>
        <end position="1692"/>
    </location>
</feature>
<feature type="domain" description="C2H2-type" evidence="8">
    <location>
        <begin position="379"/>
        <end position="407"/>
    </location>
</feature>
<feature type="domain" description="C2H2-type" evidence="8">
    <location>
        <begin position="1203"/>
        <end position="1230"/>
    </location>
</feature>
<keyword evidence="2" id="KW-0479">Metal-binding</keyword>
<feature type="compositionally biased region" description="Low complexity" evidence="7">
    <location>
        <begin position="1669"/>
        <end position="1686"/>
    </location>
</feature>
<evidence type="ECO:0000256" key="7">
    <source>
        <dbReference type="SAM" id="MobiDB-lite"/>
    </source>
</evidence>
<accession>A0ABY7EYI3</accession>
<dbReference type="SUPFAM" id="SSF57667">
    <property type="entry name" value="beta-beta-alpha zinc fingers"/>
    <property type="match status" value="13"/>
</dbReference>
<dbReference type="InterPro" id="IPR051643">
    <property type="entry name" value="Transcr_Reg_ZincFinger"/>
</dbReference>
<feature type="domain" description="C2H2-type" evidence="8">
    <location>
        <begin position="288"/>
        <end position="315"/>
    </location>
</feature>
<comment type="subcellular location">
    <subcellularLocation>
        <location evidence="1">Nucleus</location>
    </subcellularLocation>
</comment>
<keyword evidence="3 6" id="KW-0863">Zinc-finger</keyword>
<feature type="domain" description="C2H2-type" evidence="8">
    <location>
        <begin position="1690"/>
        <end position="1717"/>
    </location>
</feature>
<keyword evidence="5" id="KW-0539">Nucleus</keyword>
<name>A0ABY7EYI3_MYAAR</name>
<organism evidence="9 10">
    <name type="scientific">Mya arenaria</name>
    <name type="common">Soft-shell clam</name>
    <dbReference type="NCBI Taxonomy" id="6604"/>
    <lineage>
        <taxon>Eukaryota</taxon>
        <taxon>Metazoa</taxon>
        <taxon>Spiralia</taxon>
        <taxon>Lophotrochozoa</taxon>
        <taxon>Mollusca</taxon>
        <taxon>Bivalvia</taxon>
        <taxon>Autobranchia</taxon>
        <taxon>Heteroconchia</taxon>
        <taxon>Euheterodonta</taxon>
        <taxon>Imparidentia</taxon>
        <taxon>Neoheterodontei</taxon>
        <taxon>Myida</taxon>
        <taxon>Myoidea</taxon>
        <taxon>Myidae</taxon>
        <taxon>Mya</taxon>
    </lineage>
</organism>
<feature type="domain" description="C2H2-type" evidence="8">
    <location>
        <begin position="1718"/>
        <end position="1745"/>
    </location>
</feature>
<feature type="domain" description="C2H2-type" evidence="8">
    <location>
        <begin position="1588"/>
        <end position="1615"/>
    </location>
</feature>
<feature type="domain" description="C2H2-type" evidence="8">
    <location>
        <begin position="231"/>
        <end position="260"/>
    </location>
</feature>
<evidence type="ECO:0000256" key="4">
    <source>
        <dbReference type="ARBA" id="ARBA00022833"/>
    </source>
</evidence>
<feature type="domain" description="C2H2-type" evidence="8">
    <location>
        <begin position="539"/>
        <end position="566"/>
    </location>
</feature>
<feature type="domain" description="C2H2-type" evidence="8">
    <location>
        <begin position="1021"/>
        <end position="1048"/>
    </location>
</feature>
<gene>
    <name evidence="9" type="ORF">MAR_026401</name>
</gene>
<feature type="domain" description="C2H2-type" evidence="8">
    <location>
        <begin position="687"/>
        <end position="714"/>
    </location>
</feature>
<feature type="compositionally biased region" description="Polar residues" evidence="7">
    <location>
        <begin position="488"/>
        <end position="503"/>
    </location>
</feature>
<evidence type="ECO:0000256" key="2">
    <source>
        <dbReference type="ARBA" id="ARBA00022723"/>
    </source>
</evidence>
<feature type="region of interest" description="Disordered" evidence="7">
    <location>
        <begin position="1795"/>
        <end position="1825"/>
    </location>
</feature>
<feature type="domain" description="C2H2-type" evidence="8">
    <location>
        <begin position="1146"/>
        <end position="1173"/>
    </location>
</feature>
<evidence type="ECO:0000256" key="6">
    <source>
        <dbReference type="PROSITE-ProRule" id="PRU00042"/>
    </source>
</evidence>
<feature type="domain" description="C2H2-type" evidence="8">
    <location>
        <begin position="1746"/>
        <end position="1774"/>
    </location>
</feature>
<dbReference type="InterPro" id="IPR013087">
    <property type="entry name" value="Znf_C2H2_type"/>
</dbReference>
<dbReference type="Pfam" id="PF00096">
    <property type="entry name" value="zf-C2H2"/>
    <property type="match status" value="16"/>
</dbReference>
<dbReference type="SMART" id="SM00355">
    <property type="entry name" value="ZnF_C2H2"/>
    <property type="match status" value="23"/>
</dbReference>
<evidence type="ECO:0000256" key="1">
    <source>
        <dbReference type="ARBA" id="ARBA00004123"/>
    </source>
</evidence>
<feature type="compositionally biased region" description="Polar residues" evidence="7">
    <location>
        <begin position="958"/>
        <end position="972"/>
    </location>
</feature>
<feature type="compositionally biased region" description="Acidic residues" evidence="7">
    <location>
        <begin position="1805"/>
        <end position="1816"/>
    </location>
</feature>
<keyword evidence="4" id="KW-0862">Zinc</keyword>
<feature type="domain" description="C2H2-type" evidence="8">
    <location>
        <begin position="715"/>
        <end position="742"/>
    </location>
</feature>
<feature type="domain" description="C2H2-type" evidence="8">
    <location>
        <begin position="743"/>
        <end position="770"/>
    </location>
</feature>
<protein>
    <submittedName>
        <fullName evidence="9">ZN236-like protein</fullName>
    </submittedName>
</protein>